<evidence type="ECO:0000313" key="3">
    <source>
        <dbReference type="Proteomes" id="UP000784294"/>
    </source>
</evidence>
<name>A0A448XS39_9PLAT</name>
<feature type="region of interest" description="Disordered" evidence="1">
    <location>
        <begin position="1"/>
        <end position="47"/>
    </location>
</feature>
<dbReference type="AlphaFoldDB" id="A0A448XS39"/>
<sequence length="187" mass="20926">MGRMKSSFLADRNLGHTPSPTSSPSLTDSESLTASRAQGLPNVSSTPSFTILDDRKIVKPSSQDWDGSACKCRCTCKRNEWQQMNALTDVAFRKTPKKTIIGRGVNLLDGKPTTLAAEQCIRTNGQEKEDGNEEVGKERNYLEEFMLGESEIGARWKRRASISEFVPTKWPSALLEAHLRKQVNWHD</sequence>
<gene>
    <name evidence="2" type="ORF">PXEA_LOCUS37071</name>
</gene>
<feature type="compositionally biased region" description="Low complexity" evidence="1">
    <location>
        <begin position="17"/>
        <end position="33"/>
    </location>
</feature>
<organism evidence="2 3">
    <name type="scientific">Protopolystoma xenopodis</name>
    <dbReference type="NCBI Taxonomy" id="117903"/>
    <lineage>
        <taxon>Eukaryota</taxon>
        <taxon>Metazoa</taxon>
        <taxon>Spiralia</taxon>
        <taxon>Lophotrochozoa</taxon>
        <taxon>Platyhelminthes</taxon>
        <taxon>Monogenea</taxon>
        <taxon>Polyopisthocotylea</taxon>
        <taxon>Polystomatidea</taxon>
        <taxon>Polystomatidae</taxon>
        <taxon>Protopolystoma</taxon>
    </lineage>
</organism>
<evidence type="ECO:0000313" key="2">
    <source>
        <dbReference type="EMBL" id="VEL43631.1"/>
    </source>
</evidence>
<dbReference type="Proteomes" id="UP000784294">
    <property type="component" value="Unassembled WGS sequence"/>
</dbReference>
<proteinExistence type="predicted"/>
<dbReference type="EMBL" id="CAAALY010283400">
    <property type="protein sequence ID" value="VEL43631.1"/>
    <property type="molecule type" value="Genomic_DNA"/>
</dbReference>
<comment type="caution">
    <text evidence="2">The sequence shown here is derived from an EMBL/GenBank/DDBJ whole genome shotgun (WGS) entry which is preliminary data.</text>
</comment>
<accession>A0A448XS39</accession>
<evidence type="ECO:0000256" key="1">
    <source>
        <dbReference type="SAM" id="MobiDB-lite"/>
    </source>
</evidence>
<keyword evidence="3" id="KW-1185">Reference proteome</keyword>
<reference evidence="2" key="1">
    <citation type="submission" date="2018-11" db="EMBL/GenBank/DDBJ databases">
        <authorList>
            <consortium name="Pathogen Informatics"/>
        </authorList>
    </citation>
    <scope>NUCLEOTIDE SEQUENCE</scope>
</reference>
<protein>
    <submittedName>
        <fullName evidence="2">Uncharacterized protein</fullName>
    </submittedName>
</protein>